<dbReference type="EMBL" id="CP025299">
    <property type="protein sequence ID" value="AUG30845.1"/>
    <property type="molecule type" value="Genomic_DNA"/>
</dbReference>
<dbReference type="InterPro" id="IPR011050">
    <property type="entry name" value="Pectin_lyase_fold/virulence"/>
</dbReference>
<sequence length="518" mass="54136">MQSAVDRAAAGAVIVVRGGTYNESVTVPAGKGVTIQSAPGEQVWLDGSRLVTGWKNADGAWYVDGWTSDFDSSPTFTRGAADGTASGWQWLNSAHPLAAHPDQVWIDGAALAQVGSRAALAPGTFYVDAAARRLYIGSAPDGHQVRASVLAKALSVRGEGTVVRDIGIRRYATSVWMMGTVTIEAPRAVLDNVVVYDNATTGVFVGASDATLHGVTVARNGLMGIGANLADRLRVDDVLAVENNAEHFNQAPVSGGIKIAKSRGVDITDSAFLRNDGPGIWTDQSVYDLTVASSDLVGNLGHGAFIELTQKVDVVDDLVVGNGGNGLKINNTGDVLIWNNTIVGGNRTVNIVQDPRDAADPAVPGHDPRRPFPDPTMPWLIRDISIGNNVIAGSSGTCTLCVEDYSHRYAASDLNIRSDGNVFQRNTASPAGAPQPAWLVVWSRGAANVNPFVFTSLDAYRVATGQDLHSLAIDGRPVTAANGALLGDVPVNGLAQARPARAAALWTGAPNGVGARMP</sequence>
<gene>
    <name evidence="2" type="ORF">CXR34_16175</name>
</gene>
<proteinExistence type="predicted"/>
<name>A0A2K9DBA7_9MICO</name>
<dbReference type="SUPFAM" id="SSF51126">
    <property type="entry name" value="Pectin lyase-like"/>
    <property type="match status" value="1"/>
</dbReference>
<evidence type="ECO:0000313" key="3">
    <source>
        <dbReference type="Proteomes" id="UP000233276"/>
    </source>
</evidence>
<dbReference type="Gene3D" id="2.160.20.10">
    <property type="entry name" value="Single-stranded right-handed beta-helix, Pectin lyase-like"/>
    <property type="match status" value="1"/>
</dbReference>
<dbReference type="InterPro" id="IPR039448">
    <property type="entry name" value="Beta_helix"/>
</dbReference>
<evidence type="ECO:0000313" key="2">
    <source>
        <dbReference type="EMBL" id="AUG30845.1"/>
    </source>
</evidence>
<dbReference type="InterPro" id="IPR012334">
    <property type="entry name" value="Pectin_lyas_fold"/>
</dbReference>
<reference evidence="2 3" key="1">
    <citation type="submission" date="2017-12" db="EMBL/GenBank/DDBJ databases">
        <title>Isolation and characterization of estrogens degradatiion strain Microbacterium hominis SJTG1.</title>
        <authorList>
            <person name="Xiong W."/>
            <person name="Yin C."/>
            <person name="Zheng D."/>
            <person name="Liang R."/>
        </authorList>
    </citation>
    <scope>NUCLEOTIDE SEQUENCE [LARGE SCALE GENOMIC DNA]</scope>
    <source>
        <strain evidence="2 3">SJTG1</strain>
    </source>
</reference>
<evidence type="ECO:0000259" key="1">
    <source>
        <dbReference type="Pfam" id="PF13229"/>
    </source>
</evidence>
<dbReference type="InterPro" id="IPR006626">
    <property type="entry name" value="PbH1"/>
</dbReference>
<protein>
    <recommendedName>
        <fullName evidence="1">Right handed beta helix domain-containing protein</fullName>
    </recommendedName>
</protein>
<dbReference type="KEGG" id="mhos:CXR34_16175"/>
<organism evidence="2 3">
    <name type="scientific">Microbacterium hominis</name>
    <dbReference type="NCBI Taxonomy" id="162426"/>
    <lineage>
        <taxon>Bacteria</taxon>
        <taxon>Bacillati</taxon>
        <taxon>Actinomycetota</taxon>
        <taxon>Actinomycetes</taxon>
        <taxon>Micrococcales</taxon>
        <taxon>Microbacteriaceae</taxon>
        <taxon>Microbacterium</taxon>
    </lineage>
</organism>
<accession>A0A2K9DBA7</accession>
<dbReference type="Pfam" id="PF13229">
    <property type="entry name" value="Beta_helix"/>
    <property type="match status" value="1"/>
</dbReference>
<feature type="domain" description="Right handed beta helix" evidence="1">
    <location>
        <begin position="189"/>
        <end position="342"/>
    </location>
</feature>
<dbReference type="Proteomes" id="UP000233276">
    <property type="component" value="Chromosome"/>
</dbReference>
<dbReference type="AlphaFoldDB" id="A0A2K9DBA7"/>
<dbReference type="SMART" id="SM00710">
    <property type="entry name" value="PbH1"/>
    <property type="match status" value="5"/>
</dbReference>